<comment type="caution">
    <text evidence="2">The sequence shown here is derived from an EMBL/GenBank/DDBJ whole genome shotgun (WGS) entry which is preliminary data.</text>
</comment>
<sequence>MKGKRFLALFFLISLSISAQIKGVVKDSITGKPIPYVSIWVENENNGTTSEENGLVTVNTAEKSKTLIFSALGYEKKKIRVSDAFEVNLKQTAYQLEEIVILKRKETKEIEIGKTKNEILEAFDNGPRIETKFFPYFPAYKKTKFIKKVTIYTDCRIDNATVKIHFYSVDSIGFPGKELLEKDFIVSVNKGINKTAFNVTKFNLRMPQEGIFVGFEKLMIESNKIEKTIKDVYTNTTQLQKKYCPFILYNFVERNYLFTYSGGKWNRQNKQKDTDSSDKIMIYEPAINLILTN</sequence>
<name>A0A2U1JP50_9FLAO</name>
<feature type="chain" id="PRO_5015533107" description="Carboxypeptidase-like regulatory domain-containing protein" evidence="1">
    <location>
        <begin position="20"/>
        <end position="293"/>
    </location>
</feature>
<evidence type="ECO:0008006" key="4">
    <source>
        <dbReference type="Google" id="ProtNLM"/>
    </source>
</evidence>
<keyword evidence="1" id="KW-0732">Signal</keyword>
<organism evidence="2 3">
    <name type="scientific">Flavobacterium psychrotolerans</name>
    <dbReference type="NCBI Taxonomy" id="2169410"/>
    <lineage>
        <taxon>Bacteria</taxon>
        <taxon>Pseudomonadati</taxon>
        <taxon>Bacteroidota</taxon>
        <taxon>Flavobacteriia</taxon>
        <taxon>Flavobacteriales</taxon>
        <taxon>Flavobacteriaceae</taxon>
        <taxon>Flavobacterium</taxon>
    </lineage>
</organism>
<reference evidence="2 3" key="1">
    <citation type="submission" date="2018-04" db="EMBL/GenBank/DDBJ databases">
        <title>Flavobacterium sp. nov., isolated from glacier ice.</title>
        <authorList>
            <person name="Liu Q."/>
            <person name="Xin Y.-H."/>
        </authorList>
    </citation>
    <scope>NUCLEOTIDE SEQUENCE [LARGE SCALE GENOMIC DNA]</scope>
    <source>
        <strain evidence="2 3">RB1R5</strain>
    </source>
</reference>
<dbReference type="InterPro" id="IPR008969">
    <property type="entry name" value="CarboxyPept-like_regulatory"/>
</dbReference>
<dbReference type="Pfam" id="PF13715">
    <property type="entry name" value="CarbopepD_reg_2"/>
    <property type="match status" value="1"/>
</dbReference>
<dbReference type="Gene3D" id="2.60.40.1120">
    <property type="entry name" value="Carboxypeptidase-like, regulatory domain"/>
    <property type="match status" value="1"/>
</dbReference>
<dbReference type="SUPFAM" id="SSF49464">
    <property type="entry name" value="Carboxypeptidase regulatory domain-like"/>
    <property type="match status" value="1"/>
</dbReference>
<protein>
    <recommendedName>
        <fullName evidence="4">Carboxypeptidase-like regulatory domain-containing protein</fullName>
    </recommendedName>
</protein>
<feature type="signal peptide" evidence="1">
    <location>
        <begin position="1"/>
        <end position="19"/>
    </location>
</feature>
<dbReference type="OrthoDB" id="914976at2"/>
<evidence type="ECO:0000313" key="2">
    <source>
        <dbReference type="EMBL" id="PWA06950.1"/>
    </source>
</evidence>
<keyword evidence="3" id="KW-1185">Reference proteome</keyword>
<dbReference type="Proteomes" id="UP000245449">
    <property type="component" value="Unassembled WGS sequence"/>
</dbReference>
<evidence type="ECO:0000313" key="3">
    <source>
        <dbReference type="Proteomes" id="UP000245449"/>
    </source>
</evidence>
<dbReference type="RefSeq" id="WP_116723850.1">
    <property type="nucleotide sequence ID" value="NZ_QCZI01000002.1"/>
</dbReference>
<dbReference type="EMBL" id="QCZI01000002">
    <property type="protein sequence ID" value="PWA06950.1"/>
    <property type="molecule type" value="Genomic_DNA"/>
</dbReference>
<accession>A0A2U1JP50</accession>
<gene>
    <name evidence="2" type="ORF">DB895_02935</name>
</gene>
<dbReference type="AlphaFoldDB" id="A0A2U1JP50"/>
<proteinExistence type="predicted"/>
<evidence type="ECO:0000256" key="1">
    <source>
        <dbReference type="SAM" id="SignalP"/>
    </source>
</evidence>